<sequence>MEVARHYARQEVGSPDIAGDENAILLQPRGGSDNDDLVIRHERNFCP</sequence>
<organism evidence="2 3">
    <name type="scientific">Sphingobium subterraneum</name>
    <dbReference type="NCBI Taxonomy" id="627688"/>
    <lineage>
        <taxon>Bacteria</taxon>
        <taxon>Pseudomonadati</taxon>
        <taxon>Pseudomonadota</taxon>
        <taxon>Alphaproteobacteria</taxon>
        <taxon>Sphingomonadales</taxon>
        <taxon>Sphingomonadaceae</taxon>
        <taxon>Sphingobium</taxon>
    </lineage>
</organism>
<dbReference type="EMBL" id="JACIJP010000009">
    <property type="protein sequence ID" value="MBB6125564.1"/>
    <property type="molecule type" value="Genomic_DNA"/>
</dbReference>
<evidence type="ECO:0000256" key="1">
    <source>
        <dbReference type="SAM" id="MobiDB-lite"/>
    </source>
</evidence>
<reference evidence="2 3" key="1">
    <citation type="submission" date="2020-08" db="EMBL/GenBank/DDBJ databases">
        <title>Genomic Encyclopedia of Type Strains, Phase IV (KMG-IV): sequencing the most valuable type-strain genomes for metagenomic binning, comparative biology and taxonomic classification.</title>
        <authorList>
            <person name="Goeker M."/>
        </authorList>
    </citation>
    <scope>NUCLEOTIDE SEQUENCE [LARGE SCALE GENOMIC DNA]</scope>
    <source>
        <strain evidence="2 3">DSM 102255</strain>
    </source>
</reference>
<evidence type="ECO:0000313" key="3">
    <source>
        <dbReference type="Proteomes" id="UP000552700"/>
    </source>
</evidence>
<keyword evidence="3" id="KW-1185">Reference proteome</keyword>
<comment type="caution">
    <text evidence="2">The sequence shown here is derived from an EMBL/GenBank/DDBJ whole genome shotgun (WGS) entry which is preliminary data.</text>
</comment>
<feature type="region of interest" description="Disordered" evidence="1">
    <location>
        <begin position="1"/>
        <end position="21"/>
    </location>
</feature>
<evidence type="ECO:0000313" key="2">
    <source>
        <dbReference type="EMBL" id="MBB6125564.1"/>
    </source>
</evidence>
<dbReference type="AlphaFoldDB" id="A0A841J437"/>
<accession>A0A841J437</accession>
<gene>
    <name evidence="2" type="ORF">FHS92_003328</name>
</gene>
<protein>
    <submittedName>
        <fullName evidence="2">Uncharacterized protein</fullName>
    </submittedName>
</protein>
<proteinExistence type="predicted"/>
<name>A0A841J437_9SPHN</name>
<dbReference type="Proteomes" id="UP000552700">
    <property type="component" value="Unassembled WGS sequence"/>
</dbReference>